<dbReference type="NCBIfam" id="TIGR00382">
    <property type="entry name" value="clpX"/>
    <property type="match status" value="1"/>
</dbReference>
<evidence type="ECO:0000313" key="6">
    <source>
        <dbReference type="EMBL" id="KAK9845326.1"/>
    </source>
</evidence>
<keyword evidence="2" id="KW-0067">ATP-binding</keyword>
<dbReference type="InterPro" id="IPR019489">
    <property type="entry name" value="Clp_ATPase_C"/>
</dbReference>
<dbReference type="Pfam" id="PF07724">
    <property type="entry name" value="AAA_2"/>
    <property type="match status" value="1"/>
</dbReference>
<evidence type="ECO:0000259" key="5">
    <source>
        <dbReference type="SMART" id="SM01086"/>
    </source>
</evidence>
<dbReference type="InterPro" id="IPR027417">
    <property type="entry name" value="P-loop_NTPase"/>
</dbReference>
<dbReference type="Proteomes" id="UP001445335">
    <property type="component" value="Unassembled WGS sequence"/>
</dbReference>
<dbReference type="Gene3D" id="1.10.8.60">
    <property type="match status" value="1"/>
</dbReference>
<dbReference type="PANTHER" id="PTHR48102:SF7">
    <property type="entry name" value="ATP-DEPENDENT CLP PROTEASE ATP-BINDING SUBUNIT CLPX-LIKE, MITOCHONDRIAL"/>
    <property type="match status" value="1"/>
</dbReference>
<dbReference type="SMART" id="SM00382">
    <property type="entry name" value="AAA"/>
    <property type="match status" value="1"/>
</dbReference>
<dbReference type="InterPro" id="IPR003959">
    <property type="entry name" value="ATPase_AAA_core"/>
</dbReference>
<dbReference type="AlphaFoldDB" id="A0AAW1SGH8"/>
<evidence type="ECO:0000256" key="3">
    <source>
        <dbReference type="SAM" id="MobiDB-lite"/>
    </source>
</evidence>
<feature type="compositionally biased region" description="Low complexity" evidence="3">
    <location>
        <begin position="638"/>
        <end position="647"/>
    </location>
</feature>
<name>A0AAW1SGH8_9CHLO</name>
<dbReference type="GO" id="GO:0005524">
    <property type="term" value="F:ATP binding"/>
    <property type="evidence" value="ECO:0007669"/>
    <property type="project" value="UniProtKB-KW"/>
</dbReference>
<evidence type="ECO:0000259" key="4">
    <source>
        <dbReference type="SMART" id="SM00382"/>
    </source>
</evidence>
<dbReference type="GO" id="GO:0016887">
    <property type="term" value="F:ATP hydrolysis activity"/>
    <property type="evidence" value="ECO:0007669"/>
    <property type="project" value="InterPro"/>
</dbReference>
<keyword evidence="7" id="KW-1185">Reference proteome</keyword>
<evidence type="ECO:0000256" key="2">
    <source>
        <dbReference type="ARBA" id="ARBA00022840"/>
    </source>
</evidence>
<feature type="domain" description="AAA+ ATPase" evidence="4">
    <location>
        <begin position="295"/>
        <end position="457"/>
    </location>
</feature>
<dbReference type="NCBIfam" id="NF003745">
    <property type="entry name" value="PRK05342.1"/>
    <property type="match status" value="1"/>
</dbReference>
<reference evidence="6 7" key="1">
    <citation type="journal article" date="2024" name="Nat. Commun.">
        <title>Phylogenomics reveals the evolutionary origins of lichenization in chlorophyte algae.</title>
        <authorList>
            <person name="Puginier C."/>
            <person name="Libourel C."/>
            <person name="Otte J."/>
            <person name="Skaloud P."/>
            <person name="Haon M."/>
            <person name="Grisel S."/>
            <person name="Petersen M."/>
            <person name="Berrin J.G."/>
            <person name="Delaux P.M."/>
            <person name="Dal Grande F."/>
            <person name="Keller J."/>
        </authorList>
    </citation>
    <scope>NUCLEOTIDE SEQUENCE [LARGE SCALE GENOMIC DNA]</scope>
    <source>
        <strain evidence="6 7">SAG 245.80</strain>
    </source>
</reference>
<sequence length="647" mass="68675">MLRIGQGASSWRACYSWHAPRGGSQGILSTAVLGLEGLQHLLWCSSCKKTVADPLDVGLWRGAQTAQALARPQQSVPPHMVGDSAERKGHAVSFTATQGHIAQQPVAAIPNFGGSSPNSSSFRPWEPASVPTPRQIVKALNRFVIGQEKAKRTLAVAVFNHYMRIAHEGKQRKVQMDAAEAAAASAAAQRPGSLSERLEGTKAGDLVGVGRRAGSSAGGAGQPPLYPPPLDQPLHPDEYRRVPGTLPLAPEASGAAAAAAAGLPRSSGGPGAGPFREARGPMSLLEGQEDEVELEKSNVLLLGPTGTGKTLLAKTMARLVNVPFAMADATTLTQAGYVGDDVESILHKLYQSANYNVEVAQHGIIYIDEVDKIVKKSENISITRDVSGEGVQQALLKMLEGTVMNVPEKGGRKNPRGDFVQIDTSNILFICGGAFVDLDRQVAERTATSSIGFGNPVRAKGAEGMLGEGAAALLKVEQTDLINYGLIPEFVGRFPVISTLQALTEAELSEVLTQPRNALVRQFGAMLRQSHTRLHVTVAAVRAIARQARKRGTGARGLRSLMEALLQDSMFEAPDSELPFRAILLDEAGVNNDTGAALYNDRRAFEAELARQGEPLPADEGEKEKKSQEEAPHEADEAPAPMAAQVG</sequence>
<dbReference type="Pfam" id="PF10431">
    <property type="entry name" value="ClpB_D2-small"/>
    <property type="match status" value="1"/>
</dbReference>
<dbReference type="GO" id="GO:0051603">
    <property type="term" value="P:proteolysis involved in protein catabolic process"/>
    <property type="evidence" value="ECO:0007669"/>
    <property type="project" value="TreeGrafter"/>
</dbReference>
<dbReference type="GO" id="GO:0051082">
    <property type="term" value="F:unfolded protein binding"/>
    <property type="evidence" value="ECO:0007669"/>
    <property type="project" value="InterPro"/>
</dbReference>
<dbReference type="GO" id="GO:0140662">
    <property type="term" value="F:ATP-dependent protein folding chaperone"/>
    <property type="evidence" value="ECO:0007669"/>
    <property type="project" value="InterPro"/>
</dbReference>
<proteinExistence type="predicted"/>
<dbReference type="SMART" id="SM01086">
    <property type="entry name" value="ClpB_D2-small"/>
    <property type="match status" value="1"/>
</dbReference>
<protein>
    <submittedName>
        <fullName evidence="6">Uncharacterized protein</fullName>
    </submittedName>
</protein>
<accession>A0AAW1SGH8</accession>
<feature type="region of interest" description="Disordered" evidence="3">
    <location>
        <begin position="208"/>
        <end position="279"/>
    </location>
</feature>
<organism evidence="6 7">
    <name type="scientific">Elliptochloris bilobata</name>
    <dbReference type="NCBI Taxonomy" id="381761"/>
    <lineage>
        <taxon>Eukaryota</taxon>
        <taxon>Viridiplantae</taxon>
        <taxon>Chlorophyta</taxon>
        <taxon>core chlorophytes</taxon>
        <taxon>Trebouxiophyceae</taxon>
        <taxon>Trebouxiophyceae incertae sedis</taxon>
        <taxon>Elliptochloris clade</taxon>
        <taxon>Elliptochloris</taxon>
    </lineage>
</organism>
<feature type="compositionally biased region" description="Basic and acidic residues" evidence="3">
    <location>
        <begin position="620"/>
        <end position="636"/>
    </location>
</feature>
<feature type="compositionally biased region" description="Low complexity" evidence="3">
    <location>
        <begin position="246"/>
        <end position="267"/>
    </location>
</feature>
<keyword evidence="1" id="KW-0547">Nucleotide-binding</keyword>
<feature type="domain" description="Clp ATPase C-terminal" evidence="5">
    <location>
        <begin position="503"/>
        <end position="598"/>
    </location>
</feature>
<dbReference type="Gene3D" id="3.40.50.300">
    <property type="entry name" value="P-loop containing nucleotide triphosphate hydrolases"/>
    <property type="match status" value="1"/>
</dbReference>
<dbReference type="InterPro" id="IPR050052">
    <property type="entry name" value="ATP-dep_Clp_protease_ClpX"/>
</dbReference>
<dbReference type="EMBL" id="JALJOU010000003">
    <property type="protein sequence ID" value="KAK9845326.1"/>
    <property type="molecule type" value="Genomic_DNA"/>
</dbReference>
<feature type="region of interest" description="Disordered" evidence="3">
    <location>
        <begin position="610"/>
        <end position="647"/>
    </location>
</feature>
<dbReference type="GO" id="GO:0005759">
    <property type="term" value="C:mitochondrial matrix"/>
    <property type="evidence" value="ECO:0007669"/>
    <property type="project" value="TreeGrafter"/>
</dbReference>
<gene>
    <name evidence="6" type="ORF">WJX81_003486</name>
</gene>
<dbReference type="PANTHER" id="PTHR48102">
    <property type="entry name" value="ATP-DEPENDENT CLP PROTEASE ATP-BINDING SUBUNIT CLPX-LIKE, MITOCHONDRIAL-RELATED"/>
    <property type="match status" value="1"/>
</dbReference>
<dbReference type="SUPFAM" id="SSF52540">
    <property type="entry name" value="P-loop containing nucleoside triphosphate hydrolases"/>
    <property type="match status" value="1"/>
</dbReference>
<dbReference type="InterPro" id="IPR004487">
    <property type="entry name" value="Clp_protease_ATP-bd_su_ClpX"/>
</dbReference>
<dbReference type="CDD" id="cd19497">
    <property type="entry name" value="RecA-like_ClpX"/>
    <property type="match status" value="1"/>
</dbReference>
<evidence type="ECO:0000313" key="7">
    <source>
        <dbReference type="Proteomes" id="UP001445335"/>
    </source>
</evidence>
<dbReference type="InterPro" id="IPR003593">
    <property type="entry name" value="AAA+_ATPase"/>
</dbReference>
<comment type="caution">
    <text evidence="6">The sequence shown here is derived from an EMBL/GenBank/DDBJ whole genome shotgun (WGS) entry which is preliminary data.</text>
</comment>
<evidence type="ECO:0000256" key="1">
    <source>
        <dbReference type="ARBA" id="ARBA00022741"/>
    </source>
</evidence>